<protein>
    <recommendedName>
        <fullName evidence="1">C2 domain-containing protein</fullName>
    </recommendedName>
</protein>
<dbReference type="Proteomes" id="UP001470230">
    <property type="component" value="Unassembled WGS sequence"/>
</dbReference>
<dbReference type="Pfam" id="PF00168">
    <property type="entry name" value="C2"/>
    <property type="match status" value="1"/>
</dbReference>
<dbReference type="InterPro" id="IPR000008">
    <property type="entry name" value="C2_dom"/>
</dbReference>
<dbReference type="CDD" id="cd00030">
    <property type="entry name" value="C2"/>
    <property type="match status" value="1"/>
</dbReference>
<evidence type="ECO:0000259" key="1">
    <source>
        <dbReference type="PROSITE" id="PS50004"/>
    </source>
</evidence>
<accession>A0ABR2GPN6</accession>
<sequence length="580" mass="66819">MIKVQIISAANLPVPTKKERKTKIVCFSSSSCSYFYDSFKNNENTRNPKWGSSFDVDLFRCSYIYFKIYSSQLLSSDIFLGEVNIDFSKFLNESPGNQILKKPYGNIRCEFPITSCTSPNATLSLSFLFIPKSYRPIKFNDVKKPLIHVWATFTPSLQGIGDNIEIELLQAYADKENKTGYFYSLDNSNSWESVGYSSSSSTFLGPTGFTPIRTFSISRIDGLFNFFIVNVSNYVGVITLNFVAEQKGKKEFFDEKPFFSLKKDKKNSIGTFKTVDIKVESNKKYCVPFYLFIEKKLIKDNLEFKQIQSSAFETQMVSKSDYIDQICSEIPFQTSIIQMARNKIESFKDINIMKTFVLPLSEKVSLHKVFSQLNIQYKPKIKIYINGSTTITTGNITVVHYWRPLFQIFDKKTGQLCSEISDQLIKKPLFTFREKFEKSSNRFKWHTSVVLDLDSIGIDKVVIFNIACMSYLCDADTDGIFHITSLADDGKEVLLFRNPIYEDSQKSKCGTFMRFEFIEDSWCVVPMRYCFNKKKKMISANDVLFKNNWMLPQSFNEKQDEDSSSHSADDLLIYPAELND</sequence>
<dbReference type="EMBL" id="JAPFFF010000072">
    <property type="protein sequence ID" value="KAK8835882.1"/>
    <property type="molecule type" value="Genomic_DNA"/>
</dbReference>
<dbReference type="Gene3D" id="2.60.40.150">
    <property type="entry name" value="C2 domain"/>
    <property type="match status" value="1"/>
</dbReference>
<feature type="domain" description="C2" evidence="1">
    <location>
        <begin position="1"/>
        <end position="100"/>
    </location>
</feature>
<evidence type="ECO:0000313" key="2">
    <source>
        <dbReference type="EMBL" id="KAK8835882.1"/>
    </source>
</evidence>
<dbReference type="InterPro" id="IPR035892">
    <property type="entry name" value="C2_domain_sf"/>
</dbReference>
<evidence type="ECO:0000313" key="3">
    <source>
        <dbReference type="Proteomes" id="UP001470230"/>
    </source>
</evidence>
<dbReference type="SUPFAM" id="SSF49562">
    <property type="entry name" value="C2 domain (Calcium/lipid-binding domain, CaLB)"/>
    <property type="match status" value="1"/>
</dbReference>
<keyword evidence="3" id="KW-1185">Reference proteome</keyword>
<comment type="caution">
    <text evidence="2">The sequence shown here is derived from an EMBL/GenBank/DDBJ whole genome shotgun (WGS) entry which is preliminary data.</text>
</comment>
<name>A0ABR2GPN6_9EUKA</name>
<reference evidence="2 3" key="1">
    <citation type="submission" date="2024-04" db="EMBL/GenBank/DDBJ databases">
        <title>Tritrichomonas musculus Genome.</title>
        <authorList>
            <person name="Alves-Ferreira E."/>
            <person name="Grigg M."/>
            <person name="Lorenzi H."/>
            <person name="Galac M."/>
        </authorList>
    </citation>
    <scope>NUCLEOTIDE SEQUENCE [LARGE SCALE GENOMIC DNA]</scope>
    <source>
        <strain evidence="2 3">EAF2021</strain>
    </source>
</reference>
<proteinExistence type="predicted"/>
<dbReference type="PROSITE" id="PS50004">
    <property type="entry name" value="C2"/>
    <property type="match status" value="1"/>
</dbReference>
<dbReference type="SMART" id="SM00239">
    <property type="entry name" value="C2"/>
    <property type="match status" value="1"/>
</dbReference>
<gene>
    <name evidence="2" type="ORF">M9Y10_040260</name>
</gene>
<organism evidence="2 3">
    <name type="scientific">Tritrichomonas musculus</name>
    <dbReference type="NCBI Taxonomy" id="1915356"/>
    <lineage>
        <taxon>Eukaryota</taxon>
        <taxon>Metamonada</taxon>
        <taxon>Parabasalia</taxon>
        <taxon>Tritrichomonadida</taxon>
        <taxon>Tritrichomonadidae</taxon>
        <taxon>Tritrichomonas</taxon>
    </lineage>
</organism>